<evidence type="ECO:0000313" key="1">
    <source>
        <dbReference type="EMBL" id="QOX62278.1"/>
    </source>
</evidence>
<protein>
    <submittedName>
        <fullName evidence="1">Aspartate carbamoyltransferase regulatory subunit</fullName>
    </submittedName>
</protein>
<organism evidence="1 2">
    <name type="scientific">Anoxybacterium hadale</name>
    <dbReference type="NCBI Taxonomy" id="3408580"/>
    <lineage>
        <taxon>Bacteria</taxon>
        <taxon>Bacillati</taxon>
        <taxon>Bacillota</taxon>
        <taxon>Clostridia</taxon>
        <taxon>Peptostreptococcales</taxon>
        <taxon>Anaerovoracaceae</taxon>
        <taxon>Anoxybacterium</taxon>
    </lineage>
</organism>
<evidence type="ECO:0000313" key="2">
    <source>
        <dbReference type="Proteomes" id="UP000594014"/>
    </source>
</evidence>
<gene>
    <name evidence="1" type="ORF">FRZ06_02350</name>
</gene>
<accession>A0ACD1A788</accession>
<name>A0ACD1A788_9FIRM</name>
<keyword evidence="2" id="KW-1185">Reference proteome</keyword>
<dbReference type="EMBL" id="CP042469">
    <property type="protein sequence ID" value="QOX62278.1"/>
    <property type="molecule type" value="Genomic_DNA"/>
</dbReference>
<reference evidence="1" key="1">
    <citation type="submission" date="2019-08" db="EMBL/GenBank/DDBJ databases">
        <title>Genome sequence of Clostridiales bacterium MT110.</title>
        <authorList>
            <person name="Cao J."/>
        </authorList>
    </citation>
    <scope>NUCLEOTIDE SEQUENCE</scope>
    <source>
        <strain evidence="1">MT110</strain>
    </source>
</reference>
<dbReference type="Proteomes" id="UP000594014">
    <property type="component" value="Chromosome"/>
</dbReference>
<proteinExistence type="predicted"/>
<sequence>MVVIDSIKTGIVIDHITAGLGMKILEYLDIDTTKNTVALIMNAVSNKFGRKDVVKIENVVDIDLAALGIIDPKVTVNVIEDHIIKRKIHVTVPEKVVNIIKCNNPRCVTSVESGAPQVFHLIDRENREYRCDYCDEIISMKGGYSNEVLHKQWFDR</sequence>